<organism evidence="4 5">
    <name type="scientific">Ambispora gerdemannii</name>
    <dbReference type="NCBI Taxonomy" id="144530"/>
    <lineage>
        <taxon>Eukaryota</taxon>
        <taxon>Fungi</taxon>
        <taxon>Fungi incertae sedis</taxon>
        <taxon>Mucoromycota</taxon>
        <taxon>Glomeromycotina</taxon>
        <taxon>Glomeromycetes</taxon>
        <taxon>Archaeosporales</taxon>
        <taxon>Ambisporaceae</taxon>
        <taxon>Ambispora</taxon>
    </lineage>
</organism>
<dbReference type="EMBL" id="CAJVPL010000224">
    <property type="protein sequence ID" value="CAG8468555.1"/>
    <property type="molecule type" value="Genomic_DNA"/>
</dbReference>
<dbReference type="InterPro" id="IPR045209">
    <property type="entry name" value="Rrp5"/>
</dbReference>
<dbReference type="PANTHER" id="PTHR23270:SF10">
    <property type="entry name" value="PROTEIN RRP5 HOMOLOG"/>
    <property type="match status" value="1"/>
</dbReference>
<gene>
    <name evidence="4" type="ORF">AGERDE_LOCUS2621</name>
</gene>
<dbReference type="GO" id="GO:0003723">
    <property type="term" value="F:RNA binding"/>
    <property type="evidence" value="ECO:0007669"/>
    <property type="project" value="TreeGrafter"/>
</dbReference>
<evidence type="ECO:0000256" key="2">
    <source>
        <dbReference type="SAM" id="MobiDB-lite"/>
    </source>
</evidence>
<keyword evidence="5" id="KW-1185">Reference proteome</keyword>
<dbReference type="Gene3D" id="1.25.40.10">
    <property type="entry name" value="Tetratricopeptide repeat domain"/>
    <property type="match status" value="1"/>
</dbReference>
<dbReference type="AlphaFoldDB" id="A0A9N8VZI0"/>
<feature type="compositionally biased region" description="Polar residues" evidence="2">
    <location>
        <begin position="1"/>
        <end position="35"/>
    </location>
</feature>
<name>A0A9N8VZI0_9GLOM</name>
<dbReference type="InterPro" id="IPR055430">
    <property type="entry name" value="HAT_Syf1_CNRKL1_C"/>
</dbReference>
<feature type="domain" description="Pre-mRNA-splicing factor Syf1/CRNKL1-like C-terminal HAT-repeats" evidence="3">
    <location>
        <begin position="169"/>
        <end position="280"/>
    </location>
</feature>
<dbReference type="Pfam" id="PF23231">
    <property type="entry name" value="HAT_Syf1_CNRKL1_C"/>
    <property type="match status" value="1"/>
</dbReference>
<sequence>MKPLNSKQSKQKNNSHPTTAAANCLTSGSRQWSWRDSNEIEQKHEDDDNVTKDGKRKDKDLPEVSINKKTKKAKFQIFVTDETADLNTRKPETNQDFERALLGSPNSSVLWLQYMAHQVGMGEIQKAREIGARALETINLVEETERMNVHKALISLEVQFGSEEDVSRVFTSALQVCNAKPLYFTLVDDYEIHGKIKAAEDAYRNMIKKFPEDLEVCSKFGLFLFKQSKIEIARELLKACLKRFEKRDQIQITIKFATMEFKHGEAERGRTIFEHLVQANRKRSDICALFERATAINYSSKVMKFFLNKWVKFEEEFGTIEHVEKVKLKAIDYVDSKRTDNDRVVLMI</sequence>
<dbReference type="GO" id="GO:0032040">
    <property type="term" value="C:small-subunit processome"/>
    <property type="evidence" value="ECO:0007669"/>
    <property type="project" value="TreeGrafter"/>
</dbReference>
<evidence type="ECO:0000313" key="5">
    <source>
        <dbReference type="Proteomes" id="UP000789831"/>
    </source>
</evidence>
<dbReference type="GO" id="GO:0006364">
    <property type="term" value="P:rRNA processing"/>
    <property type="evidence" value="ECO:0007669"/>
    <property type="project" value="InterPro"/>
</dbReference>
<keyword evidence="1" id="KW-0677">Repeat</keyword>
<reference evidence="4" key="1">
    <citation type="submission" date="2021-06" db="EMBL/GenBank/DDBJ databases">
        <authorList>
            <person name="Kallberg Y."/>
            <person name="Tangrot J."/>
            <person name="Rosling A."/>
        </authorList>
    </citation>
    <scope>NUCLEOTIDE SEQUENCE</scope>
    <source>
        <strain evidence="4">MT106</strain>
    </source>
</reference>
<evidence type="ECO:0000256" key="1">
    <source>
        <dbReference type="ARBA" id="ARBA00022737"/>
    </source>
</evidence>
<dbReference type="PANTHER" id="PTHR23270">
    <property type="entry name" value="PROGRAMMED CELL DEATH PROTEIN 11 PRE-RRNA PROCESSING PROTEIN RRP5"/>
    <property type="match status" value="1"/>
</dbReference>
<feature type="region of interest" description="Disordered" evidence="2">
    <location>
        <begin position="1"/>
        <end position="63"/>
    </location>
</feature>
<protein>
    <submittedName>
        <fullName evidence="4">12467_t:CDS:1</fullName>
    </submittedName>
</protein>
<dbReference type="OrthoDB" id="412781at2759"/>
<dbReference type="SUPFAM" id="SSF48452">
    <property type="entry name" value="TPR-like"/>
    <property type="match status" value="2"/>
</dbReference>
<dbReference type="InterPro" id="IPR011990">
    <property type="entry name" value="TPR-like_helical_dom_sf"/>
</dbReference>
<dbReference type="Proteomes" id="UP000789831">
    <property type="component" value="Unassembled WGS sequence"/>
</dbReference>
<proteinExistence type="predicted"/>
<evidence type="ECO:0000259" key="3">
    <source>
        <dbReference type="Pfam" id="PF23231"/>
    </source>
</evidence>
<feature type="compositionally biased region" description="Basic and acidic residues" evidence="2">
    <location>
        <begin position="36"/>
        <end position="62"/>
    </location>
</feature>
<evidence type="ECO:0000313" key="4">
    <source>
        <dbReference type="EMBL" id="CAG8468555.1"/>
    </source>
</evidence>
<accession>A0A9N8VZI0</accession>
<comment type="caution">
    <text evidence="4">The sequence shown here is derived from an EMBL/GenBank/DDBJ whole genome shotgun (WGS) entry which is preliminary data.</text>
</comment>